<keyword evidence="3" id="KW-1185">Reference proteome</keyword>
<sequence>MPTSGQRPESRWSPAITPTRQYFLQRRRQDFQPSKCVTILKPCSHGTYKVPRTLNLDLKSKHSDLVTAGGLRIPSIRKPSPSRCAPHCEQVYENAQHYSTETNVSDQRPARPDAYRRPDLTPKESLSVGLTQYRCHPISKTCYLLSATHPPCPVRHPSSALGDGRLQRAVCQPPGSDSLTSTRSPLATTTTRRPAESNGDLKTSVAQDAKMSD</sequence>
<gene>
    <name evidence="2" type="ORF">CTRI78_v000770</name>
</gene>
<dbReference type="AlphaFoldDB" id="A0A4R8RRA5"/>
<name>A0A4R8RRA5_COLTR</name>
<accession>A0A4R8RRA5</accession>
<protein>
    <submittedName>
        <fullName evidence="2">Uncharacterized protein</fullName>
    </submittedName>
</protein>
<evidence type="ECO:0000256" key="1">
    <source>
        <dbReference type="SAM" id="MobiDB-lite"/>
    </source>
</evidence>
<feature type="region of interest" description="Disordered" evidence="1">
    <location>
        <begin position="99"/>
        <end position="122"/>
    </location>
</feature>
<organism evidence="2 3">
    <name type="scientific">Colletotrichum trifolii</name>
    <dbReference type="NCBI Taxonomy" id="5466"/>
    <lineage>
        <taxon>Eukaryota</taxon>
        <taxon>Fungi</taxon>
        <taxon>Dikarya</taxon>
        <taxon>Ascomycota</taxon>
        <taxon>Pezizomycotina</taxon>
        <taxon>Sordariomycetes</taxon>
        <taxon>Hypocreomycetidae</taxon>
        <taxon>Glomerellales</taxon>
        <taxon>Glomerellaceae</taxon>
        <taxon>Colletotrichum</taxon>
        <taxon>Colletotrichum orbiculare species complex</taxon>
    </lineage>
</organism>
<evidence type="ECO:0000313" key="3">
    <source>
        <dbReference type="Proteomes" id="UP000295703"/>
    </source>
</evidence>
<evidence type="ECO:0000313" key="2">
    <source>
        <dbReference type="EMBL" id="TDZ74468.1"/>
    </source>
</evidence>
<reference evidence="2 3" key="1">
    <citation type="submission" date="2018-12" db="EMBL/GenBank/DDBJ databases">
        <title>Genome sequence and assembly of Colletotrichum trifolii.</title>
        <authorList>
            <person name="Gan P."/>
            <person name="Shirasu K."/>
        </authorList>
    </citation>
    <scope>NUCLEOTIDE SEQUENCE [LARGE SCALE GENOMIC DNA]</scope>
    <source>
        <strain evidence="2 3">543-2</strain>
    </source>
</reference>
<comment type="caution">
    <text evidence="2">The sequence shown here is derived from an EMBL/GenBank/DDBJ whole genome shotgun (WGS) entry which is preliminary data.</text>
</comment>
<feature type="compositionally biased region" description="Basic and acidic residues" evidence="1">
    <location>
        <begin position="108"/>
        <end position="122"/>
    </location>
</feature>
<dbReference type="Proteomes" id="UP000295703">
    <property type="component" value="Unassembled WGS sequence"/>
</dbReference>
<dbReference type="EMBL" id="RYZW01000004">
    <property type="protein sequence ID" value="TDZ74468.1"/>
    <property type="molecule type" value="Genomic_DNA"/>
</dbReference>
<proteinExistence type="predicted"/>
<feature type="region of interest" description="Disordered" evidence="1">
    <location>
        <begin position="172"/>
        <end position="213"/>
    </location>
</feature>
<feature type="compositionally biased region" description="Low complexity" evidence="1">
    <location>
        <begin position="178"/>
        <end position="192"/>
    </location>
</feature>